<proteinExistence type="predicted"/>
<evidence type="ECO:0000313" key="2">
    <source>
        <dbReference type="EMBL" id="KAL1608297.1"/>
    </source>
</evidence>
<name>A0ABR3RV45_9PLEO</name>
<protein>
    <submittedName>
        <fullName evidence="2">Uncharacterized protein</fullName>
    </submittedName>
</protein>
<evidence type="ECO:0000313" key="3">
    <source>
        <dbReference type="Proteomes" id="UP001521785"/>
    </source>
</evidence>
<dbReference type="Proteomes" id="UP001521785">
    <property type="component" value="Unassembled WGS sequence"/>
</dbReference>
<feature type="region of interest" description="Disordered" evidence="1">
    <location>
        <begin position="184"/>
        <end position="227"/>
    </location>
</feature>
<gene>
    <name evidence="2" type="ORF">SLS60_003237</name>
</gene>
<accession>A0ABR3RV45</accession>
<feature type="compositionally biased region" description="Polar residues" evidence="1">
    <location>
        <begin position="12"/>
        <end position="25"/>
    </location>
</feature>
<evidence type="ECO:0000256" key="1">
    <source>
        <dbReference type="SAM" id="MobiDB-lite"/>
    </source>
</evidence>
<comment type="caution">
    <text evidence="2">The sequence shown here is derived from an EMBL/GenBank/DDBJ whole genome shotgun (WGS) entry which is preliminary data.</text>
</comment>
<organism evidence="2 3">
    <name type="scientific">Paraconiothyrium brasiliense</name>
    <dbReference type="NCBI Taxonomy" id="300254"/>
    <lineage>
        <taxon>Eukaryota</taxon>
        <taxon>Fungi</taxon>
        <taxon>Dikarya</taxon>
        <taxon>Ascomycota</taxon>
        <taxon>Pezizomycotina</taxon>
        <taxon>Dothideomycetes</taxon>
        <taxon>Pleosporomycetidae</taxon>
        <taxon>Pleosporales</taxon>
        <taxon>Massarineae</taxon>
        <taxon>Didymosphaeriaceae</taxon>
        <taxon>Paraconiothyrium</taxon>
    </lineage>
</organism>
<feature type="compositionally biased region" description="Basic and acidic residues" evidence="1">
    <location>
        <begin position="184"/>
        <end position="211"/>
    </location>
</feature>
<reference evidence="2 3" key="1">
    <citation type="submission" date="2024-02" db="EMBL/GenBank/DDBJ databases">
        <title>De novo assembly and annotation of 12 fungi associated with fruit tree decline syndrome in Ontario, Canada.</title>
        <authorList>
            <person name="Sulman M."/>
            <person name="Ellouze W."/>
            <person name="Ilyukhin E."/>
        </authorList>
    </citation>
    <scope>NUCLEOTIDE SEQUENCE [LARGE SCALE GENOMIC DNA]</scope>
    <source>
        <strain evidence="2 3">M42-189</strain>
    </source>
</reference>
<feature type="region of interest" description="Disordered" evidence="1">
    <location>
        <begin position="1"/>
        <end position="31"/>
    </location>
</feature>
<dbReference type="EMBL" id="JAKJXO020000003">
    <property type="protein sequence ID" value="KAL1608297.1"/>
    <property type="molecule type" value="Genomic_DNA"/>
</dbReference>
<keyword evidence="3" id="KW-1185">Reference proteome</keyword>
<sequence length="227" mass="25488">MGPLPIPPVSSALPSRPSNPHTLKNMSKADFKDPTPNELHVYFHPHPLKSINKAHVASMMSSLTPGAAPVETGLYIQASRSLFHRSLKAPFTAERDACTKRNNWHTQSPTSYQELADECVKKGYMEATVRSIDGKENVKCTIVMAALGESLPKGVWKIRIWKEPVKWVASKLMMLTDALDRAHKEKAEKKEIKDEEKGALNKLEEKKKDLETESLSSEDEKDVKSWL</sequence>